<sequence>MIPSDFEYHLRRADEHWRLARAAVSPEKRAMHSRIADAYIRIAEKFWDQRRIAGVYSEGGLVRLQ</sequence>
<proteinExistence type="predicted"/>
<reference evidence="2" key="1">
    <citation type="journal article" date="2019" name="Int. J. Syst. Evol. Microbiol.">
        <title>The Global Catalogue of Microorganisms (GCM) 10K type strain sequencing project: providing services to taxonomists for standard genome sequencing and annotation.</title>
        <authorList>
            <consortium name="The Broad Institute Genomics Platform"/>
            <consortium name="The Broad Institute Genome Sequencing Center for Infectious Disease"/>
            <person name="Wu L."/>
            <person name="Ma J."/>
        </authorList>
    </citation>
    <scope>NUCLEOTIDE SEQUENCE [LARGE SCALE GENOMIC DNA]</scope>
    <source>
        <strain evidence="2">CCUG 52537</strain>
    </source>
</reference>
<gene>
    <name evidence="1" type="ORF">ACFQ00_10625</name>
</gene>
<organism evidence="1 2">
    <name type="scientific">Sphingosinicella xenopeptidilytica</name>
    <dbReference type="NCBI Taxonomy" id="364098"/>
    <lineage>
        <taxon>Bacteria</taxon>
        <taxon>Pseudomonadati</taxon>
        <taxon>Pseudomonadota</taxon>
        <taxon>Alphaproteobacteria</taxon>
        <taxon>Sphingomonadales</taxon>
        <taxon>Sphingosinicellaceae</taxon>
        <taxon>Sphingosinicella</taxon>
    </lineage>
</organism>
<dbReference type="Proteomes" id="UP001597124">
    <property type="component" value="Unassembled WGS sequence"/>
</dbReference>
<evidence type="ECO:0000313" key="2">
    <source>
        <dbReference type="Proteomes" id="UP001597124"/>
    </source>
</evidence>
<accession>A0ABW3C5J6</accession>
<protein>
    <submittedName>
        <fullName evidence="1">Uncharacterized protein</fullName>
    </submittedName>
</protein>
<name>A0ABW3C5J6_SPHXN</name>
<dbReference type="EMBL" id="JBHTIK010000005">
    <property type="protein sequence ID" value="MFD0848777.1"/>
    <property type="molecule type" value="Genomic_DNA"/>
</dbReference>
<dbReference type="RefSeq" id="WP_381490131.1">
    <property type="nucleotide sequence ID" value="NZ_JBHTIK010000005.1"/>
</dbReference>
<comment type="caution">
    <text evidence="1">The sequence shown here is derived from an EMBL/GenBank/DDBJ whole genome shotgun (WGS) entry which is preliminary data.</text>
</comment>
<keyword evidence="2" id="KW-1185">Reference proteome</keyword>
<evidence type="ECO:0000313" key="1">
    <source>
        <dbReference type="EMBL" id="MFD0848777.1"/>
    </source>
</evidence>